<protein>
    <submittedName>
        <fullName evidence="1">Uncharacterized protein</fullName>
    </submittedName>
</protein>
<name>A0A850EUD4_9BACL</name>
<proteinExistence type="predicted"/>
<dbReference type="EMBL" id="JABWCS010000219">
    <property type="protein sequence ID" value="NUU63470.1"/>
    <property type="molecule type" value="Genomic_DNA"/>
</dbReference>
<organism evidence="1 2">
    <name type="scientific">Paenibacillus agri</name>
    <dbReference type="NCBI Taxonomy" id="2744309"/>
    <lineage>
        <taxon>Bacteria</taxon>
        <taxon>Bacillati</taxon>
        <taxon>Bacillota</taxon>
        <taxon>Bacilli</taxon>
        <taxon>Bacillales</taxon>
        <taxon>Paenibacillaceae</taxon>
        <taxon>Paenibacillus</taxon>
    </lineage>
</organism>
<reference evidence="1" key="1">
    <citation type="submission" date="2020-06" db="EMBL/GenBank/DDBJ databases">
        <title>Paenibacillus sp. nov., isolated from soil.</title>
        <authorList>
            <person name="Seo Y.L."/>
        </authorList>
    </citation>
    <scope>NUCLEOTIDE SEQUENCE [LARGE SCALE GENOMIC DNA]</scope>
    <source>
        <strain evidence="1">JW14</strain>
    </source>
</reference>
<keyword evidence="2" id="KW-1185">Reference proteome</keyword>
<evidence type="ECO:0000313" key="1">
    <source>
        <dbReference type="EMBL" id="NUU63470.1"/>
    </source>
</evidence>
<sequence>MDWLYAYEEELRLVFEDSRRTISAFPEPLQGQGMSYLDHFNVFTAGSHKNYICYLLPFWLRDGYGLPAEVTRQMSRGNVLLMLYFFIQDDLMDSHESFAHSHLPLANLFYVEFLKIYRQLFPSDSPFWSFFSRYITEWADSVSNEHTGDYFNNNRVKISHKASPLKLSSTAVLLLTGHEEVVPSAEAMMDDVLLTLQMLDDYEDWEEDWKSGSYNTLLSLANSHRQEAQSELTLGEIRDFIFTTGGMEHFADIARATNDGLSAYALNAPHLYSFHQLLSENLDHISVAIEEEKRLLQGGGLSYWLSKNMTDMHK</sequence>
<dbReference type="Proteomes" id="UP000564806">
    <property type="component" value="Unassembled WGS sequence"/>
</dbReference>
<dbReference type="SUPFAM" id="SSF48576">
    <property type="entry name" value="Terpenoid synthases"/>
    <property type="match status" value="1"/>
</dbReference>
<gene>
    <name evidence="1" type="ORF">HPT30_24220</name>
</gene>
<dbReference type="RefSeq" id="WP_175373875.1">
    <property type="nucleotide sequence ID" value="NZ_JABWCS010000219.1"/>
</dbReference>
<dbReference type="InterPro" id="IPR008949">
    <property type="entry name" value="Isoprenoid_synthase_dom_sf"/>
</dbReference>
<accession>A0A850EUD4</accession>
<evidence type="ECO:0000313" key="2">
    <source>
        <dbReference type="Proteomes" id="UP000564806"/>
    </source>
</evidence>
<dbReference type="AlphaFoldDB" id="A0A850EUD4"/>
<comment type="caution">
    <text evidence="1">The sequence shown here is derived from an EMBL/GenBank/DDBJ whole genome shotgun (WGS) entry which is preliminary data.</text>
</comment>